<protein>
    <submittedName>
        <fullName evidence="1">Uncharacterized protein</fullName>
    </submittedName>
</protein>
<name>A0A8T0PTZ0_PANVG</name>
<gene>
    <name evidence="1" type="ORF">PVAP13_8KG296603</name>
</gene>
<evidence type="ECO:0000313" key="2">
    <source>
        <dbReference type="Proteomes" id="UP000823388"/>
    </source>
</evidence>
<reference evidence="1" key="1">
    <citation type="submission" date="2020-05" db="EMBL/GenBank/DDBJ databases">
        <title>WGS assembly of Panicum virgatum.</title>
        <authorList>
            <person name="Lovell J.T."/>
            <person name="Jenkins J."/>
            <person name="Shu S."/>
            <person name="Juenger T.E."/>
            <person name="Schmutz J."/>
        </authorList>
    </citation>
    <scope>NUCLEOTIDE SEQUENCE</scope>
    <source>
        <strain evidence="1">AP13</strain>
    </source>
</reference>
<dbReference type="AlphaFoldDB" id="A0A8T0PTZ0"/>
<organism evidence="1 2">
    <name type="scientific">Panicum virgatum</name>
    <name type="common">Blackwell switchgrass</name>
    <dbReference type="NCBI Taxonomy" id="38727"/>
    <lineage>
        <taxon>Eukaryota</taxon>
        <taxon>Viridiplantae</taxon>
        <taxon>Streptophyta</taxon>
        <taxon>Embryophyta</taxon>
        <taxon>Tracheophyta</taxon>
        <taxon>Spermatophyta</taxon>
        <taxon>Magnoliopsida</taxon>
        <taxon>Liliopsida</taxon>
        <taxon>Poales</taxon>
        <taxon>Poaceae</taxon>
        <taxon>PACMAD clade</taxon>
        <taxon>Panicoideae</taxon>
        <taxon>Panicodae</taxon>
        <taxon>Paniceae</taxon>
        <taxon>Panicinae</taxon>
        <taxon>Panicum</taxon>
        <taxon>Panicum sect. Hiantes</taxon>
    </lineage>
</organism>
<dbReference type="EMBL" id="CM029051">
    <property type="protein sequence ID" value="KAG2562406.1"/>
    <property type="molecule type" value="Genomic_DNA"/>
</dbReference>
<dbReference type="Proteomes" id="UP000823388">
    <property type="component" value="Chromosome 8K"/>
</dbReference>
<evidence type="ECO:0000313" key="1">
    <source>
        <dbReference type="EMBL" id="KAG2562406.1"/>
    </source>
</evidence>
<keyword evidence="2" id="KW-1185">Reference proteome</keyword>
<sequence>MLSRRHNVRFSHDPFIHSLFPVDPNPILFCGRRRGTGTVRGRLRDTAYAGGMQVGKSKIISLLLDKRTRTSVSLATLARSIMVVVHHI</sequence>
<accession>A0A8T0PTZ0</accession>
<comment type="caution">
    <text evidence="1">The sequence shown here is derived from an EMBL/GenBank/DDBJ whole genome shotgun (WGS) entry which is preliminary data.</text>
</comment>
<proteinExistence type="predicted"/>